<dbReference type="Proteomes" id="UP000740926">
    <property type="component" value="Unassembled WGS sequence"/>
</dbReference>
<dbReference type="CDD" id="cd10548">
    <property type="entry name" value="cupin_CDO"/>
    <property type="match status" value="1"/>
</dbReference>
<proteinExistence type="predicted"/>
<gene>
    <name evidence="1" type="ORF">G6F50_014773</name>
</gene>
<comment type="caution">
    <text evidence="1">The sequence shown here is derived from an EMBL/GenBank/DDBJ whole genome shotgun (WGS) entry which is preliminary data.</text>
</comment>
<name>A0A9P7C6C1_9FUNG</name>
<dbReference type="Gene3D" id="2.60.120.10">
    <property type="entry name" value="Jelly Rolls"/>
    <property type="match status" value="1"/>
</dbReference>
<dbReference type="InterPro" id="IPR014710">
    <property type="entry name" value="RmlC-like_jellyroll"/>
</dbReference>
<dbReference type="InterPro" id="IPR011051">
    <property type="entry name" value="RmlC_Cupin_sf"/>
</dbReference>
<reference evidence="1 2" key="1">
    <citation type="journal article" date="2020" name="Microb. Genom.">
        <title>Genetic diversity of clinical and environmental Mucorales isolates obtained from an investigation of mucormycosis cases among solid organ transplant recipients.</title>
        <authorList>
            <person name="Nguyen M.H."/>
            <person name="Kaul D."/>
            <person name="Muto C."/>
            <person name="Cheng S.J."/>
            <person name="Richter R.A."/>
            <person name="Bruno V.M."/>
            <person name="Liu G."/>
            <person name="Beyhan S."/>
            <person name="Sundermann A.J."/>
            <person name="Mounaud S."/>
            <person name="Pasculle A.W."/>
            <person name="Nierman W.C."/>
            <person name="Driscoll E."/>
            <person name="Cumbie R."/>
            <person name="Clancy C.J."/>
            <person name="Dupont C.L."/>
        </authorList>
    </citation>
    <scope>NUCLEOTIDE SEQUENCE [LARGE SCALE GENOMIC DNA]</scope>
    <source>
        <strain evidence="1 2">GL24</strain>
    </source>
</reference>
<evidence type="ECO:0000313" key="1">
    <source>
        <dbReference type="EMBL" id="KAG1537894.1"/>
    </source>
</evidence>
<accession>A0A9P7C6C1</accession>
<dbReference type="SUPFAM" id="SSF51182">
    <property type="entry name" value="RmlC-like cupins"/>
    <property type="match status" value="1"/>
</dbReference>
<dbReference type="EMBL" id="JAANIU010007408">
    <property type="protein sequence ID" value="KAG1537894.1"/>
    <property type="molecule type" value="Genomic_DNA"/>
</dbReference>
<protein>
    <recommendedName>
        <fullName evidence="3">Cysteine dioxygenase</fullName>
    </recommendedName>
</protein>
<keyword evidence="2" id="KW-1185">Reference proteome</keyword>
<sequence length="223" mass="24385">MLRQFKLLARDAGDTVSAITHETRGKDKVSTVHPHQAGIDAAIGNIKKTVGNKGLNRDSLDEVLQELVGLASHTDWWAGDRYAAPEDGERQARYLIAEDDDKSYALYLNVMRPGNKIVPHNHTTWACIAAVEGVEYNYVYDRTDDGSVPGVGRLAKTGTVVVGPGAGIALMPDDIHAVEIQGDSVIRHLHMYGRALETLNERLGFDLEAGTCKIMPIGVKTRR</sequence>
<evidence type="ECO:0000313" key="2">
    <source>
        <dbReference type="Proteomes" id="UP000740926"/>
    </source>
</evidence>
<dbReference type="AlphaFoldDB" id="A0A9P7C6C1"/>
<evidence type="ECO:0008006" key="3">
    <source>
        <dbReference type="Google" id="ProtNLM"/>
    </source>
</evidence>
<organism evidence="1 2">
    <name type="scientific">Rhizopus delemar</name>
    <dbReference type="NCBI Taxonomy" id="936053"/>
    <lineage>
        <taxon>Eukaryota</taxon>
        <taxon>Fungi</taxon>
        <taxon>Fungi incertae sedis</taxon>
        <taxon>Mucoromycota</taxon>
        <taxon>Mucoromycotina</taxon>
        <taxon>Mucoromycetes</taxon>
        <taxon>Mucorales</taxon>
        <taxon>Mucorineae</taxon>
        <taxon>Rhizopodaceae</taxon>
        <taxon>Rhizopus</taxon>
    </lineage>
</organism>